<evidence type="ECO:0000256" key="4">
    <source>
        <dbReference type="ARBA" id="ARBA00022679"/>
    </source>
</evidence>
<dbReference type="Proteomes" id="UP000515955">
    <property type="component" value="Chromosome"/>
</dbReference>
<name>A0A7G9S8K1_9SPHN</name>
<comment type="catalytic activity">
    <reaction evidence="1">
        <text>ATP + protein L-histidine = ADP + protein N-phospho-L-histidine.</text>
        <dbReference type="EC" id="2.7.13.3"/>
    </reaction>
</comment>
<keyword evidence="3" id="KW-0597">Phosphoprotein</keyword>
<evidence type="ECO:0000256" key="2">
    <source>
        <dbReference type="ARBA" id="ARBA00012438"/>
    </source>
</evidence>
<gene>
    <name evidence="9" type="ORF">H9L12_07255</name>
</gene>
<dbReference type="Pfam" id="PF07536">
    <property type="entry name" value="HWE_HK"/>
    <property type="match status" value="1"/>
</dbReference>
<dbReference type="GO" id="GO:0005524">
    <property type="term" value="F:ATP binding"/>
    <property type="evidence" value="ECO:0007669"/>
    <property type="project" value="UniProtKB-KW"/>
</dbReference>
<dbReference type="EC" id="2.7.13.3" evidence="2"/>
<dbReference type="InterPro" id="IPR011102">
    <property type="entry name" value="Sig_transdc_His_kinase_HWE"/>
</dbReference>
<evidence type="ECO:0000256" key="3">
    <source>
        <dbReference type="ARBA" id="ARBA00022553"/>
    </source>
</evidence>
<keyword evidence="4" id="KW-0808">Transferase</keyword>
<dbReference type="AlphaFoldDB" id="A0A7G9S8K1"/>
<dbReference type="SUPFAM" id="SSF55874">
    <property type="entry name" value="ATPase domain of HSP90 chaperone/DNA topoisomerase II/histidine kinase"/>
    <property type="match status" value="1"/>
</dbReference>
<evidence type="ECO:0000256" key="7">
    <source>
        <dbReference type="ARBA" id="ARBA00022840"/>
    </source>
</evidence>
<reference evidence="9 10" key="1">
    <citation type="submission" date="2020-08" db="EMBL/GenBank/DDBJ databases">
        <title>Genome sequence of Sphingomonas rhizophila KACC 19189T.</title>
        <authorList>
            <person name="Hyun D.-W."/>
            <person name="Bae J.-W."/>
        </authorList>
    </citation>
    <scope>NUCLEOTIDE SEQUENCE [LARGE SCALE GENOMIC DNA]</scope>
    <source>
        <strain evidence="9 10">KACC 19189</strain>
    </source>
</reference>
<protein>
    <recommendedName>
        <fullName evidence="2">histidine kinase</fullName>
        <ecNumber evidence="2">2.7.13.3</ecNumber>
    </recommendedName>
</protein>
<dbReference type="SMART" id="SM00911">
    <property type="entry name" value="HWE_HK"/>
    <property type="match status" value="1"/>
</dbReference>
<sequence length="220" mass="24136">MRLAEEFATLCALALTFRRTQLKHELLVGELQHRMRNMFSTIGAVVYSTLKAHPEPAIFRKVFDGRLLAFSRAHSLALETGTPDLRSLLVDTLAPYSIDHEVTIEGPQLILSQEAAVAFSLAAHELATNAAKYGALSRDGGCVRISWMLANDDAPSFELNWNQTGGPEVQSPERKGYGQKTLKRSLSAAFDGAIDLTYDPGGLMCRVKAPYTPRLGTRAM</sequence>
<keyword evidence="10" id="KW-1185">Reference proteome</keyword>
<proteinExistence type="predicted"/>
<evidence type="ECO:0000313" key="10">
    <source>
        <dbReference type="Proteomes" id="UP000515955"/>
    </source>
</evidence>
<dbReference type="InterPro" id="IPR036890">
    <property type="entry name" value="HATPase_C_sf"/>
</dbReference>
<dbReference type="Gene3D" id="3.30.565.10">
    <property type="entry name" value="Histidine kinase-like ATPase, C-terminal domain"/>
    <property type="match status" value="1"/>
</dbReference>
<keyword evidence="5" id="KW-0547">Nucleotide-binding</keyword>
<organism evidence="9 10">
    <name type="scientific">Sphingomonas rhizophila</name>
    <dbReference type="NCBI Taxonomy" id="2071607"/>
    <lineage>
        <taxon>Bacteria</taxon>
        <taxon>Pseudomonadati</taxon>
        <taxon>Pseudomonadota</taxon>
        <taxon>Alphaproteobacteria</taxon>
        <taxon>Sphingomonadales</taxon>
        <taxon>Sphingomonadaceae</taxon>
        <taxon>Sphingomonas</taxon>
    </lineage>
</organism>
<evidence type="ECO:0000313" key="9">
    <source>
        <dbReference type="EMBL" id="QNN64176.1"/>
    </source>
</evidence>
<dbReference type="EMBL" id="CP060717">
    <property type="protein sequence ID" value="QNN64176.1"/>
    <property type="molecule type" value="Genomic_DNA"/>
</dbReference>
<dbReference type="PANTHER" id="PTHR41523:SF7">
    <property type="entry name" value="HISTIDINE KINASE"/>
    <property type="match status" value="1"/>
</dbReference>
<dbReference type="RefSeq" id="WP_187541176.1">
    <property type="nucleotide sequence ID" value="NZ_CP060717.1"/>
</dbReference>
<dbReference type="GO" id="GO:0004673">
    <property type="term" value="F:protein histidine kinase activity"/>
    <property type="evidence" value="ECO:0007669"/>
    <property type="project" value="UniProtKB-EC"/>
</dbReference>
<keyword evidence="7" id="KW-0067">ATP-binding</keyword>
<feature type="domain" description="Signal transduction histidine kinase HWE region" evidence="8">
    <location>
        <begin position="30"/>
        <end position="108"/>
    </location>
</feature>
<keyword evidence="6 9" id="KW-0418">Kinase</keyword>
<dbReference type="KEGG" id="srhi:H9L12_07255"/>
<evidence type="ECO:0000256" key="5">
    <source>
        <dbReference type="ARBA" id="ARBA00022741"/>
    </source>
</evidence>
<dbReference type="PANTHER" id="PTHR41523">
    <property type="entry name" value="TWO-COMPONENT SYSTEM SENSOR PROTEIN"/>
    <property type="match status" value="1"/>
</dbReference>
<accession>A0A7G9S8K1</accession>
<evidence type="ECO:0000256" key="1">
    <source>
        <dbReference type="ARBA" id="ARBA00000085"/>
    </source>
</evidence>
<evidence type="ECO:0000259" key="8">
    <source>
        <dbReference type="SMART" id="SM00911"/>
    </source>
</evidence>
<evidence type="ECO:0000256" key="6">
    <source>
        <dbReference type="ARBA" id="ARBA00022777"/>
    </source>
</evidence>